<dbReference type="AlphaFoldDB" id="A0A1H0TX90"/>
<dbReference type="RefSeq" id="WP_090853007.1">
    <property type="nucleotide sequence ID" value="NZ_FNJU01000004.1"/>
</dbReference>
<dbReference type="EMBL" id="FNJU01000004">
    <property type="protein sequence ID" value="SDP58579.1"/>
    <property type="molecule type" value="Genomic_DNA"/>
</dbReference>
<accession>A0A1H0TX90</accession>
<keyword evidence="2" id="KW-1185">Reference proteome</keyword>
<name>A0A1H0TX90_9BACI</name>
<sequence length="126" mass="14437">MIFEYESGNGTRKIESSTLKTIFQHLNEINPRLKSYFILTKENGDYLQCAGSKLRLTIEYKQSETHSVLGIEKENKEPISINYSGGAISLKRNEILSISDALKTFETFFNTGNVPNEYILRKVDEH</sequence>
<reference evidence="2" key="1">
    <citation type="submission" date="2016-10" db="EMBL/GenBank/DDBJ databases">
        <authorList>
            <person name="Varghese N."/>
            <person name="Submissions S."/>
        </authorList>
    </citation>
    <scope>NUCLEOTIDE SEQUENCE [LARGE SCALE GENOMIC DNA]</scope>
    <source>
        <strain evidence="2">IBRC-M10078</strain>
    </source>
</reference>
<organism evidence="1 2">
    <name type="scientific">Litchfieldia salsa</name>
    <dbReference type="NCBI Taxonomy" id="930152"/>
    <lineage>
        <taxon>Bacteria</taxon>
        <taxon>Bacillati</taxon>
        <taxon>Bacillota</taxon>
        <taxon>Bacilli</taxon>
        <taxon>Bacillales</taxon>
        <taxon>Bacillaceae</taxon>
        <taxon>Litchfieldia</taxon>
    </lineage>
</organism>
<evidence type="ECO:0000313" key="2">
    <source>
        <dbReference type="Proteomes" id="UP000199159"/>
    </source>
</evidence>
<protein>
    <submittedName>
        <fullName evidence="1">Uncharacterized protein</fullName>
    </submittedName>
</protein>
<dbReference type="Proteomes" id="UP000199159">
    <property type="component" value="Unassembled WGS sequence"/>
</dbReference>
<dbReference type="OrthoDB" id="2679491at2"/>
<proteinExistence type="predicted"/>
<gene>
    <name evidence="1" type="ORF">SAMN05216565_1044</name>
</gene>
<evidence type="ECO:0000313" key="1">
    <source>
        <dbReference type="EMBL" id="SDP58579.1"/>
    </source>
</evidence>